<name>A0A6P4CZ32_ARADU</name>
<reference evidence="5" key="2">
    <citation type="submission" date="2025-08" db="UniProtKB">
        <authorList>
            <consortium name="RefSeq"/>
        </authorList>
    </citation>
    <scope>IDENTIFICATION</scope>
    <source>
        <tissue evidence="5">Whole plant</tissue>
    </source>
</reference>
<comment type="cofactor">
    <cofactor evidence="1">
        <name>Mg(2+)</name>
        <dbReference type="ChEBI" id="CHEBI:18420"/>
    </cofactor>
</comment>
<comment type="similarity">
    <text evidence="1">Belongs to the helicase family.</text>
</comment>
<evidence type="ECO:0000259" key="2">
    <source>
        <dbReference type="Pfam" id="PF05970"/>
    </source>
</evidence>
<dbReference type="Pfam" id="PF14214">
    <property type="entry name" value="Helitron_like_N"/>
    <property type="match status" value="1"/>
</dbReference>
<sequence>MKDFFAFRIQERLADGSPLLVVGYPELFLTFTCNPKWPEFNFLKNRDLNAEDRPDMVCQTFKVKLDRLIQDIRENNIFRRVVAVVYTIEYQKHGLPQAYILVFLHRDDKYPAADDIDQIISAEITDKDRDPLYYEVVEKNMMYGSCRSIKKDSPCMENGKCIRHFPKKFVNNTTIDDDGYPIYRRRDDGKTISKCGVELDNRYVVPHNKKLLLRYGAHINVEWCNQSRSIKYLFKYVNKGNDRATASFYNSSTTDVENDECDEVSMYYDCRYISLCEAPWRIFGYRIHFRDPSMVRLGFHLPGEQPVIFQDHENLKDVVKKASVKESMFLGWFKTNKKYSEAQRSGKIYYVQLLLNFVRSPTSSEDIRTIDGILYPTFRDACYLQGILDDDKEYIDAVEEANLHMTETEIRDLTLIEIENLLKGYNKSLRDIPSMPFPNIDMCYQQLMSNSVNRLICDEFRYDRRQLVVEHADLLQKLTDEQKRVYKQILAAANSGDGGVFLLYGYGGTGKTFVWKILAATIRSKDRIVLMVASLLLPGGRTAYSRFAISINFEYFSTCSINQNSPLVELIIRCKLIIWDEAPMVNRFCIETLNRTMRDILRFKNANSLQQPFGGKTVVFGEDFPQYYLCKLLSLTQNMQLRVDTFDERNNEVKQFIDRILSIGDGQCGDLIDGIDKIRIPDDILID</sequence>
<reference evidence="4" key="1">
    <citation type="journal article" date="2016" name="Nat. Genet.">
        <title>The genome sequences of Arachis duranensis and Arachis ipaensis, the diploid ancestors of cultivated peanut.</title>
        <authorList>
            <person name="Bertioli D.J."/>
            <person name="Cannon S.B."/>
            <person name="Froenicke L."/>
            <person name="Huang G."/>
            <person name="Farmer A.D."/>
            <person name="Cannon E.K."/>
            <person name="Liu X."/>
            <person name="Gao D."/>
            <person name="Clevenger J."/>
            <person name="Dash S."/>
            <person name="Ren L."/>
            <person name="Moretzsohn M.C."/>
            <person name="Shirasawa K."/>
            <person name="Huang W."/>
            <person name="Vidigal B."/>
            <person name="Abernathy B."/>
            <person name="Chu Y."/>
            <person name="Niederhuth C.E."/>
            <person name="Umale P."/>
            <person name="Araujo A.C."/>
            <person name="Kozik A."/>
            <person name="Kim K.D."/>
            <person name="Burow M.D."/>
            <person name="Varshney R.K."/>
            <person name="Wang X."/>
            <person name="Zhang X."/>
            <person name="Barkley N."/>
            <person name="Guimaraes P.M."/>
            <person name="Isobe S."/>
            <person name="Guo B."/>
            <person name="Liao B."/>
            <person name="Stalker H.T."/>
            <person name="Schmitz R.J."/>
            <person name="Scheffler B.E."/>
            <person name="Leal-Bertioli S.C."/>
            <person name="Xun X."/>
            <person name="Jackson S.A."/>
            <person name="Michelmore R."/>
            <person name="Ozias-Akins P."/>
        </authorList>
    </citation>
    <scope>NUCLEOTIDE SEQUENCE [LARGE SCALE GENOMIC DNA]</scope>
    <source>
        <strain evidence="4">cv. V14167</strain>
    </source>
</reference>
<evidence type="ECO:0000256" key="1">
    <source>
        <dbReference type="RuleBase" id="RU363044"/>
    </source>
</evidence>
<dbReference type="Gene3D" id="3.40.50.300">
    <property type="entry name" value="P-loop containing nucleotide triphosphate hydrolases"/>
    <property type="match status" value="1"/>
</dbReference>
<keyword evidence="1" id="KW-0347">Helicase</keyword>
<dbReference type="SUPFAM" id="SSF52540">
    <property type="entry name" value="P-loop containing nucleoside triphosphate hydrolases"/>
    <property type="match status" value="1"/>
</dbReference>
<feature type="domain" description="DNA helicase Pif1-like DEAD-box helicase" evidence="2">
    <location>
        <begin position="477"/>
        <end position="626"/>
    </location>
</feature>
<keyword evidence="1" id="KW-0547">Nucleotide-binding</keyword>
<dbReference type="EC" id="5.6.2.3" evidence="1"/>
<keyword evidence="1" id="KW-0233">DNA recombination</keyword>
<keyword evidence="1" id="KW-0378">Hydrolase</keyword>
<dbReference type="GO" id="GO:0006281">
    <property type="term" value="P:DNA repair"/>
    <property type="evidence" value="ECO:0007669"/>
    <property type="project" value="UniProtKB-KW"/>
</dbReference>
<dbReference type="Proteomes" id="UP000515211">
    <property type="component" value="Chromosome 1"/>
</dbReference>
<proteinExistence type="inferred from homology"/>
<dbReference type="KEGG" id="adu:107483564"/>
<gene>
    <name evidence="5" type="primary">LOC107483564</name>
</gene>
<feature type="domain" description="Helitron helicase-like" evidence="3">
    <location>
        <begin position="22"/>
        <end position="101"/>
    </location>
</feature>
<comment type="catalytic activity">
    <reaction evidence="1">
        <text>ATP + H2O = ADP + phosphate + H(+)</text>
        <dbReference type="Rhea" id="RHEA:13065"/>
        <dbReference type="ChEBI" id="CHEBI:15377"/>
        <dbReference type="ChEBI" id="CHEBI:15378"/>
        <dbReference type="ChEBI" id="CHEBI:30616"/>
        <dbReference type="ChEBI" id="CHEBI:43474"/>
        <dbReference type="ChEBI" id="CHEBI:456216"/>
        <dbReference type="EC" id="5.6.2.3"/>
    </reaction>
</comment>
<dbReference type="GO" id="GO:0000723">
    <property type="term" value="P:telomere maintenance"/>
    <property type="evidence" value="ECO:0007669"/>
    <property type="project" value="InterPro"/>
</dbReference>
<keyword evidence="1" id="KW-0067">ATP-binding</keyword>
<keyword evidence="1" id="KW-0234">DNA repair</keyword>
<keyword evidence="1" id="KW-0227">DNA damage</keyword>
<evidence type="ECO:0000313" key="5">
    <source>
        <dbReference type="RefSeq" id="XP_015959670.1"/>
    </source>
</evidence>
<dbReference type="GO" id="GO:0043139">
    <property type="term" value="F:5'-3' DNA helicase activity"/>
    <property type="evidence" value="ECO:0007669"/>
    <property type="project" value="UniProtKB-EC"/>
</dbReference>
<dbReference type="GeneID" id="107483564"/>
<dbReference type="GO" id="GO:0006310">
    <property type="term" value="P:DNA recombination"/>
    <property type="evidence" value="ECO:0007669"/>
    <property type="project" value="UniProtKB-KW"/>
</dbReference>
<dbReference type="PANTHER" id="PTHR10492">
    <property type="match status" value="1"/>
</dbReference>
<accession>A0A6P4CZ32</accession>
<dbReference type="Pfam" id="PF05970">
    <property type="entry name" value="PIF1"/>
    <property type="match status" value="1"/>
</dbReference>
<dbReference type="GO" id="GO:0016787">
    <property type="term" value="F:hydrolase activity"/>
    <property type="evidence" value="ECO:0007669"/>
    <property type="project" value="UniProtKB-KW"/>
</dbReference>
<dbReference type="InterPro" id="IPR025476">
    <property type="entry name" value="Helitron_helicase-like"/>
</dbReference>
<dbReference type="PANTHER" id="PTHR10492:SF74">
    <property type="entry name" value="ATP-DEPENDENT DNA HELICASE"/>
    <property type="match status" value="1"/>
</dbReference>
<dbReference type="GO" id="GO:0005524">
    <property type="term" value="F:ATP binding"/>
    <property type="evidence" value="ECO:0007669"/>
    <property type="project" value="UniProtKB-KW"/>
</dbReference>
<protein>
    <recommendedName>
        <fullName evidence="1">ATP-dependent DNA helicase</fullName>
        <ecNumber evidence="1">5.6.2.3</ecNumber>
    </recommendedName>
</protein>
<dbReference type="InterPro" id="IPR010285">
    <property type="entry name" value="DNA_helicase_pif1-like_DEAD"/>
</dbReference>
<dbReference type="AlphaFoldDB" id="A0A6P4CZ32"/>
<dbReference type="RefSeq" id="XP_015959670.1">
    <property type="nucleotide sequence ID" value="XM_016104184.1"/>
</dbReference>
<evidence type="ECO:0000313" key="4">
    <source>
        <dbReference type="Proteomes" id="UP000515211"/>
    </source>
</evidence>
<dbReference type="InterPro" id="IPR027417">
    <property type="entry name" value="P-loop_NTPase"/>
</dbReference>
<evidence type="ECO:0000259" key="3">
    <source>
        <dbReference type="Pfam" id="PF14214"/>
    </source>
</evidence>
<organism evidence="4 5">
    <name type="scientific">Arachis duranensis</name>
    <name type="common">Wild peanut</name>
    <dbReference type="NCBI Taxonomy" id="130453"/>
    <lineage>
        <taxon>Eukaryota</taxon>
        <taxon>Viridiplantae</taxon>
        <taxon>Streptophyta</taxon>
        <taxon>Embryophyta</taxon>
        <taxon>Tracheophyta</taxon>
        <taxon>Spermatophyta</taxon>
        <taxon>Magnoliopsida</taxon>
        <taxon>eudicotyledons</taxon>
        <taxon>Gunneridae</taxon>
        <taxon>Pentapetalae</taxon>
        <taxon>rosids</taxon>
        <taxon>fabids</taxon>
        <taxon>Fabales</taxon>
        <taxon>Fabaceae</taxon>
        <taxon>Papilionoideae</taxon>
        <taxon>50 kb inversion clade</taxon>
        <taxon>dalbergioids sensu lato</taxon>
        <taxon>Dalbergieae</taxon>
        <taxon>Pterocarpus clade</taxon>
        <taxon>Arachis</taxon>
    </lineage>
</organism>
<keyword evidence="4" id="KW-1185">Reference proteome</keyword>